<dbReference type="Proteomes" id="UP001596096">
    <property type="component" value="Unassembled WGS sequence"/>
</dbReference>
<protein>
    <submittedName>
        <fullName evidence="1">Uncharacterized protein</fullName>
    </submittedName>
</protein>
<proteinExistence type="predicted"/>
<organism evidence="1 2">
    <name type="scientific">Nonomuraea harbinensis</name>
    <dbReference type="NCBI Taxonomy" id="1286938"/>
    <lineage>
        <taxon>Bacteria</taxon>
        <taxon>Bacillati</taxon>
        <taxon>Actinomycetota</taxon>
        <taxon>Actinomycetes</taxon>
        <taxon>Streptosporangiales</taxon>
        <taxon>Streptosporangiaceae</taxon>
        <taxon>Nonomuraea</taxon>
    </lineage>
</organism>
<gene>
    <name evidence="1" type="ORF">ACFPUY_11995</name>
</gene>
<evidence type="ECO:0000313" key="2">
    <source>
        <dbReference type="Proteomes" id="UP001596096"/>
    </source>
</evidence>
<evidence type="ECO:0000313" key="1">
    <source>
        <dbReference type="EMBL" id="MFC5815811.1"/>
    </source>
</evidence>
<comment type="caution">
    <text evidence="1">The sequence shown here is derived from an EMBL/GenBank/DDBJ whole genome shotgun (WGS) entry which is preliminary data.</text>
</comment>
<dbReference type="RefSeq" id="WP_219543853.1">
    <property type="nucleotide sequence ID" value="NZ_JAHKRN010000005.1"/>
</dbReference>
<accession>A0ABW1BTD2</accession>
<sequence length="118" mass="12752">MMHVEIAHGTLTLRFAPWARLFTRTGVVSVPLAAIAEVHHLDRPLAALTGFHSGLLVSGVVKLGTWTSPGGVRRLAAARREVPGVRVVLKDRVAGYDELILGVPEARRLHHDLTAARA</sequence>
<name>A0ABW1BTD2_9ACTN</name>
<reference evidence="2" key="1">
    <citation type="journal article" date="2019" name="Int. J. Syst. Evol. Microbiol.">
        <title>The Global Catalogue of Microorganisms (GCM) 10K type strain sequencing project: providing services to taxonomists for standard genome sequencing and annotation.</title>
        <authorList>
            <consortium name="The Broad Institute Genomics Platform"/>
            <consortium name="The Broad Institute Genome Sequencing Center for Infectious Disease"/>
            <person name="Wu L."/>
            <person name="Ma J."/>
        </authorList>
    </citation>
    <scope>NUCLEOTIDE SEQUENCE [LARGE SCALE GENOMIC DNA]</scope>
    <source>
        <strain evidence="2">CGMCC 4.7106</strain>
    </source>
</reference>
<keyword evidence="2" id="KW-1185">Reference proteome</keyword>
<dbReference type="EMBL" id="JBHSNW010000005">
    <property type="protein sequence ID" value="MFC5815811.1"/>
    <property type="molecule type" value="Genomic_DNA"/>
</dbReference>